<evidence type="ECO:0000313" key="2">
    <source>
        <dbReference type="Proteomes" id="UP000838748"/>
    </source>
</evidence>
<sequence>MDIKSESIEKACKAFKNHVSEFNVNHVSVSSLNLETNELNCVCSNYDWHLEYWGTGLYKRYGKRCEPGVRYWNELDSEHSRILFESTESQLKVDFTTRHGQFIEIFSIGMNDKNARVEMCDIIRHKPRVSNLLYLISKEYDIDKIQVPREPTANLINQNKAYIGGKHFNFGDIRFTEKEMQTITLILQLRSIKEICAFHKCNRAAETKRINNIKKKLGCEGSGLSKLYDHLNHYGVTLSCAISSLDYPIRTNF</sequence>
<reference evidence="1" key="1">
    <citation type="submission" date="2021-11" db="EMBL/GenBank/DDBJ databases">
        <authorList>
            <person name="Rodrigo-Torres L."/>
            <person name="Arahal R. D."/>
            <person name="Lucena T."/>
        </authorList>
    </citation>
    <scope>NUCLEOTIDE SEQUENCE</scope>
    <source>
        <strain evidence="1">CECT 7928</strain>
    </source>
</reference>
<dbReference type="RefSeq" id="WP_237363978.1">
    <property type="nucleotide sequence ID" value="NZ_CAKLDM010000004.1"/>
</dbReference>
<name>A0ABM9A9C7_9VIBR</name>
<comment type="caution">
    <text evidence="1">The sequence shown here is derived from an EMBL/GenBank/DDBJ whole genome shotgun (WGS) entry which is preliminary data.</text>
</comment>
<accession>A0ABM9A9C7</accession>
<gene>
    <name evidence="1" type="ORF">VMF7928_04406</name>
</gene>
<protein>
    <submittedName>
        <fullName evidence="1">Uncharacterized protein</fullName>
    </submittedName>
</protein>
<dbReference type="Proteomes" id="UP000838748">
    <property type="component" value="Unassembled WGS sequence"/>
</dbReference>
<keyword evidence="2" id="KW-1185">Reference proteome</keyword>
<proteinExistence type="predicted"/>
<organism evidence="1 2">
    <name type="scientific">Vibrio marisflavi CECT 7928</name>
    <dbReference type="NCBI Taxonomy" id="634439"/>
    <lineage>
        <taxon>Bacteria</taxon>
        <taxon>Pseudomonadati</taxon>
        <taxon>Pseudomonadota</taxon>
        <taxon>Gammaproteobacteria</taxon>
        <taxon>Vibrionales</taxon>
        <taxon>Vibrionaceae</taxon>
        <taxon>Vibrio</taxon>
    </lineage>
</organism>
<dbReference type="EMBL" id="CAKLDM010000004">
    <property type="protein sequence ID" value="CAH0543112.1"/>
    <property type="molecule type" value="Genomic_DNA"/>
</dbReference>
<evidence type="ECO:0000313" key="1">
    <source>
        <dbReference type="EMBL" id="CAH0543112.1"/>
    </source>
</evidence>